<evidence type="ECO:0000313" key="2">
    <source>
        <dbReference type="Proteomes" id="UP000432015"/>
    </source>
</evidence>
<proteinExistence type="predicted"/>
<accession>A0A7K1LEG0</accession>
<dbReference type="SUPFAM" id="SSF56112">
    <property type="entry name" value="Protein kinase-like (PK-like)"/>
    <property type="match status" value="1"/>
</dbReference>
<keyword evidence="2" id="KW-1185">Reference proteome</keyword>
<gene>
    <name evidence="1" type="ORF">GNZ18_40445</name>
</gene>
<dbReference type="AlphaFoldDB" id="A0A7K1LEG0"/>
<evidence type="ECO:0008006" key="3">
    <source>
        <dbReference type="Google" id="ProtNLM"/>
    </source>
</evidence>
<name>A0A7K1LEG0_9ACTN</name>
<organism evidence="1 2">
    <name type="scientific">Actinomadura litoris</name>
    <dbReference type="NCBI Taxonomy" id="2678616"/>
    <lineage>
        <taxon>Bacteria</taxon>
        <taxon>Bacillati</taxon>
        <taxon>Actinomycetota</taxon>
        <taxon>Actinomycetes</taxon>
        <taxon>Streptosporangiales</taxon>
        <taxon>Thermomonosporaceae</taxon>
        <taxon>Actinomadura</taxon>
    </lineage>
</organism>
<sequence>MTRPGDGAAVRAASAALGEPLSDPVPLGDPGDCAVLRCRRPGGGTVIVKTYADARNSFTAEASGLALAVGGPDLLAVDTGYPLVVMADLGAGPSLTDLLLGADPQAARDGLLGWARGLGAMARAGHGRQGELERLRREYGRDGDPPAKVSSTLRGIGRVPAALGEAGIEVPDGLAGEIDELGRLADDGYPAFSPGDTCPDNNMLTPGGLRFLDFEASGHPSVFLTAAYCRMPFSSCWCVFRLDPALAALVEETYRAGLLEVYPDLADDGAWRAGVRRGIAAWTALTLLLVPDAVAGDVPLNRRAAASPTIRRLLVHRCGMLRDELLPAGEYPALAEAARRVLELSAEWGAAPLSPYPAFA</sequence>
<evidence type="ECO:0000313" key="1">
    <source>
        <dbReference type="EMBL" id="MUN42818.1"/>
    </source>
</evidence>
<dbReference type="RefSeq" id="WP_156222851.1">
    <property type="nucleotide sequence ID" value="NZ_WOFH01000025.1"/>
</dbReference>
<protein>
    <recommendedName>
        <fullName evidence="3">Phosphotransferase enzyme family protein</fullName>
    </recommendedName>
</protein>
<comment type="caution">
    <text evidence="1">The sequence shown here is derived from an EMBL/GenBank/DDBJ whole genome shotgun (WGS) entry which is preliminary data.</text>
</comment>
<reference evidence="1 2" key="1">
    <citation type="submission" date="2019-11" db="EMBL/GenBank/DDBJ databases">
        <authorList>
            <person name="Cao P."/>
        </authorList>
    </citation>
    <scope>NUCLEOTIDE SEQUENCE [LARGE SCALE GENOMIC DNA]</scope>
    <source>
        <strain evidence="1 2">NEAU-AAG5</strain>
    </source>
</reference>
<dbReference type="InterPro" id="IPR011009">
    <property type="entry name" value="Kinase-like_dom_sf"/>
</dbReference>
<dbReference type="Proteomes" id="UP000432015">
    <property type="component" value="Unassembled WGS sequence"/>
</dbReference>
<dbReference type="EMBL" id="WOFH01000025">
    <property type="protein sequence ID" value="MUN42818.1"/>
    <property type="molecule type" value="Genomic_DNA"/>
</dbReference>